<feature type="site" description="Stabilizes the basic form of H active site to accept a proton" evidence="7">
    <location>
        <position position="91"/>
    </location>
</feature>
<name>A0A1F6FPH8_9BACT</name>
<dbReference type="NCBIfam" id="TIGR00447">
    <property type="entry name" value="pth"/>
    <property type="match status" value="1"/>
</dbReference>
<comment type="similarity">
    <text evidence="5 7 9">Belongs to the PTH family.</text>
</comment>
<comment type="subunit">
    <text evidence="7">Monomer.</text>
</comment>
<sequence>MYYIVGLGNPGEKYQNTRHNIGWMVLDILVSGAGLPPAVLSAQYSGKVSAGQLEQQDVMVLYPDTFMNNSGRAVKKLVPSVETDHLVVLHDDVDLPLGQVRVSFGRGSGGHNGIASIIDKLNTKDFVRVRIGIGKSGFWPWQQGTIKRPGGGGILERFVLGGFGKREQNALKEAKESACAAIAMIVTEGHTVAMNKFN</sequence>
<dbReference type="PANTHER" id="PTHR17224:SF1">
    <property type="entry name" value="PEPTIDYL-TRNA HYDROLASE"/>
    <property type="match status" value="1"/>
</dbReference>
<dbReference type="InterPro" id="IPR018171">
    <property type="entry name" value="Pept_tRNA_hydro_CS"/>
</dbReference>
<feature type="binding site" evidence="7">
    <location>
        <position position="66"/>
    </location>
    <ligand>
        <name>tRNA</name>
        <dbReference type="ChEBI" id="CHEBI:17843"/>
    </ligand>
</feature>
<keyword evidence="7" id="KW-0963">Cytoplasm</keyword>
<proteinExistence type="inferred from homology"/>
<dbReference type="InterPro" id="IPR036416">
    <property type="entry name" value="Pept_tRNA_hydro_sf"/>
</dbReference>
<evidence type="ECO:0000256" key="4">
    <source>
        <dbReference type="ARBA" id="ARBA00022884"/>
    </source>
</evidence>
<comment type="function">
    <text evidence="7">Hydrolyzes ribosome-free peptidyl-tRNAs (with 1 or more amino acids incorporated), which drop off the ribosome during protein synthesis, or as a result of ribosome stalling.</text>
</comment>
<comment type="caution">
    <text evidence="10">The sequence shown here is derived from an EMBL/GenBank/DDBJ whole genome shotgun (WGS) entry which is preliminary data.</text>
</comment>
<reference evidence="10 11" key="1">
    <citation type="journal article" date="2016" name="Nat. Commun.">
        <title>Thousands of microbial genomes shed light on interconnected biogeochemical processes in an aquifer system.</title>
        <authorList>
            <person name="Anantharaman K."/>
            <person name="Brown C.T."/>
            <person name="Hug L.A."/>
            <person name="Sharon I."/>
            <person name="Castelle C.J."/>
            <person name="Probst A.J."/>
            <person name="Thomas B.C."/>
            <person name="Singh A."/>
            <person name="Wilkins M.J."/>
            <person name="Karaoz U."/>
            <person name="Brodie E.L."/>
            <person name="Williams K.H."/>
            <person name="Hubbard S.S."/>
            <person name="Banfield J.F."/>
        </authorList>
    </citation>
    <scope>NUCLEOTIDE SEQUENCE [LARGE SCALE GENOMIC DNA]</scope>
</reference>
<dbReference type="GO" id="GO:0072344">
    <property type="term" value="P:rescue of stalled ribosome"/>
    <property type="evidence" value="ECO:0007669"/>
    <property type="project" value="UniProtKB-UniRule"/>
</dbReference>
<evidence type="ECO:0000256" key="3">
    <source>
        <dbReference type="ARBA" id="ARBA00022801"/>
    </source>
</evidence>
<dbReference type="GO" id="GO:0000049">
    <property type="term" value="F:tRNA binding"/>
    <property type="evidence" value="ECO:0007669"/>
    <property type="project" value="UniProtKB-UniRule"/>
</dbReference>
<dbReference type="EC" id="3.1.1.29" evidence="1 7"/>
<evidence type="ECO:0000256" key="5">
    <source>
        <dbReference type="ARBA" id="ARBA00038063"/>
    </source>
</evidence>
<dbReference type="GO" id="GO:0005737">
    <property type="term" value="C:cytoplasm"/>
    <property type="evidence" value="ECO:0007669"/>
    <property type="project" value="UniProtKB-SubCell"/>
</dbReference>
<accession>A0A1F6FPH8</accession>
<evidence type="ECO:0000313" key="11">
    <source>
        <dbReference type="Proteomes" id="UP000179230"/>
    </source>
</evidence>
<feature type="active site" description="Proton acceptor" evidence="7">
    <location>
        <position position="19"/>
    </location>
</feature>
<evidence type="ECO:0000256" key="6">
    <source>
        <dbReference type="ARBA" id="ARBA00050038"/>
    </source>
</evidence>
<feature type="binding site" evidence="7">
    <location>
        <position position="112"/>
    </location>
    <ligand>
        <name>tRNA</name>
        <dbReference type="ChEBI" id="CHEBI:17843"/>
    </ligand>
</feature>
<feature type="binding site" evidence="7">
    <location>
        <position position="14"/>
    </location>
    <ligand>
        <name>tRNA</name>
        <dbReference type="ChEBI" id="CHEBI:17843"/>
    </ligand>
</feature>
<dbReference type="Proteomes" id="UP000179230">
    <property type="component" value="Unassembled WGS sequence"/>
</dbReference>
<organism evidence="10 11">
    <name type="scientific">Candidatus Kaiserbacteria bacterium RIFOXYD1_FULL_42_15</name>
    <dbReference type="NCBI Taxonomy" id="1798532"/>
    <lineage>
        <taxon>Bacteria</taxon>
        <taxon>Candidatus Kaiseribacteriota</taxon>
    </lineage>
</organism>
<dbReference type="GO" id="GO:0004045">
    <property type="term" value="F:peptidyl-tRNA hydrolase activity"/>
    <property type="evidence" value="ECO:0007669"/>
    <property type="project" value="UniProtKB-UniRule"/>
</dbReference>
<comment type="catalytic activity">
    <reaction evidence="7 8">
        <text>an N-acyl-L-alpha-aminoacyl-tRNA + H2O = an N-acyl-L-amino acid + a tRNA + H(+)</text>
        <dbReference type="Rhea" id="RHEA:54448"/>
        <dbReference type="Rhea" id="RHEA-COMP:10123"/>
        <dbReference type="Rhea" id="RHEA-COMP:13883"/>
        <dbReference type="ChEBI" id="CHEBI:15377"/>
        <dbReference type="ChEBI" id="CHEBI:15378"/>
        <dbReference type="ChEBI" id="CHEBI:59874"/>
        <dbReference type="ChEBI" id="CHEBI:78442"/>
        <dbReference type="ChEBI" id="CHEBI:138191"/>
        <dbReference type="EC" id="3.1.1.29"/>
    </reaction>
</comment>
<evidence type="ECO:0000256" key="9">
    <source>
        <dbReference type="RuleBase" id="RU004320"/>
    </source>
</evidence>
<dbReference type="AlphaFoldDB" id="A0A1F6FPH8"/>
<dbReference type="SUPFAM" id="SSF53178">
    <property type="entry name" value="Peptidyl-tRNA hydrolase-like"/>
    <property type="match status" value="1"/>
</dbReference>
<keyword evidence="3 7" id="KW-0378">Hydrolase</keyword>
<dbReference type="Pfam" id="PF01195">
    <property type="entry name" value="Pept_tRNA_hydro"/>
    <property type="match status" value="1"/>
</dbReference>
<evidence type="ECO:0000313" key="10">
    <source>
        <dbReference type="EMBL" id="OGG87757.1"/>
    </source>
</evidence>
<evidence type="ECO:0000256" key="2">
    <source>
        <dbReference type="ARBA" id="ARBA00022555"/>
    </source>
</evidence>
<feature type="site" description="Discriminates between blocked and unblocked aminoacyl-tRNA" evidence="7">
    <location>
        <position position="9"/>
    </location>
</feature>
<dbReference type="EMBL" id="MFMT01000042">
    <property type="protein sequence ID" value="OGG87757.1"/>
    <property type="molecule type" value="Genomic_DNA"/>
</dbReference>
<evidence type="ECO:0000256" key="1">
    <source>
        <dbReference type="ARBA" id="ARBA00013260"/>
    </source>
</evidence>
<gene>
    <name evidence="7" type="primary">pth</name>
    <name evidence="10" type="ORF">A2592_03510</name>
</gene>
<evidence type="ECO:0000256" key="7">
    <source>
        <dbReference type="HAMAP-Rule" id="MF_00083"/>
    </source>
</evidence>
<dbReference type="GO" id="GO:0006515">
    <property type="term" value="P:protein quality control for misfolded or incompletely synthesized proteins"/>
    <property type="evidence" value="ECO:0007669"/>
    <property type="project" value="UniProtKB-UniRule"/>
</dbReference>
<dbReference type="PROSITE" id="PS01195">
    <property type="entry name" value="PEPT_TRNA_HYDROL_1"/>
    <property type="match status" value="1"/>
</dbReference>
<dbReference type="PANTHER" id="PTHR17224">
    <property type="entry name" value="PEPTIDYL-TRNA HYDROLASE"/>
    <property type="match status" value="1"/>
</dbReference>
<feature type="binding site" evidence="7">
    <location>
        <position position="68"/>
    </location>
    <ligand>
        <name>tRNA</name>
        <dbReference type="ChEBI" id="CHEBI:17843"/>
    </ligand>
</feature>
<dbReference type="Gene3D" id="3.40.50.1470">
    <property type="entry name" value="Peptidyl-tRNA hydrolase"/>
    <property type="match status" value="1"/>
</dbReference>
<comment type="function">
    <text evidence="7">Catalyzes the release of premature peptidyl moieties from peptidyl-tRNA molecules trapped in stalled 50S ribosomal subunits, and thus maintains levels of free tRNAs and 50S ribosomes.</text>
</comment>
<dbReference type="HAMAP" id="MF_00083">
    <property type="entry name" value="Pept_tRNA_hydro_bact"/>
    <property type="match status" value="1"/>
</dbReference>
<keyword evidence="4 7" id="KW-0694">RNA-binding</keyword>
<dbReference type="CDD" id="cd00462">
    <property type="entry name" value="PTH"/>
    <property type="match status" value="1"/>
</dbReference>
<comment type="subcellular location">
    <subcellularLocation>
        <location evidence="7">Cytoplasm</location>
    </subcellularLocation>
</comment>
<keyword evidence="2 7" id="KW-0820">tRNA-binding</keyword>
<protein>
    <recommendedName>
        <fullName evidence="6 7">Peptidyl-tRNA hydrolase</fullName>
        <shortName evidence="7">Pth</shortName>
        <ecNumber evidence="1 7">3.1.1.29</ecNumber>
    </recommendedName>
</protein>
<evidence type="ECO:0000256" key="8">
    <source>
        <dbReference type="RuleBase" id="RU000673"/>
    </source>
</evidence>
<dbReference type="InterPro" id="IPR001328">
    <property type="entry name" value="Pept_tRNA_hydro"/>
</dbReference>